<reference evidence="3 4" key="1">
    <citation type="submission" date="2020-08" db="EMBL/GenBank/DDBJ databases">
        <title>Genome sequence of Diaphorobacter ruginosibacter DSM 27467T.</title>
        <authorList>
            <person name="Hyun D.-W."/>
            <person name="Bae J.-W."/>
        </authorList>
    </citation>
    <scope>NUCLEOTIDE SEQUENCE [LARGE SCALE GENOMIC DNA]</scope>
    <source>
        <strain evidence="3 4">DSM 27467</strain>
    </source>
</reference>
<dbReference type="NCBIfam" id="NF009150">
    <property type="entry name" value="PRK12497.1-3"/>
    <property type="match status" value="1"/>
</dbReference>
<evidence type="ECO:0000256" key="1">
    <source>
        <dbReference type="ARBA" id="ARBA00006738"/>
    </source>
</evidence>
<sequence>MCSWNFLRRLQVERATRAASPAPGGEATTRERGMQAEDRALAHLRHAGLRLVARNYRTPGRGGGEIDLVMRERDGTLVFVEVRSRGRTDYGGAGASIGLAKRRRIVLAARHFLAALASPPPCRFDVVLFEPELQWLRAAFDAAD</sequence>
<gene>
    <name evidence="3" type="ORF">H9K76_02045</name>
</gene>
<evidence type="ECO:0000256" key="2">
    <source>
        <dbReference type="HAMAP-Rule" id="MF_00048"/>
    </source>
</evidence>
<dbReference type="Proteomes" id="UP000515811">
    <property type="component" value="Chromosome"/>
</dbReference>
<dbReference type="InterPro" id="IPR011335">
    <property type="entry name" value="Restrct_endonuc-II-like"/>
</dbReference>
<evidence type="ECO:0000313" key="4">
    <source>
        <dbReference type="Proteomes" id="UP000515811"/>
    </source>
</evidence>
<organism evidence="3 4">
    <name type="scientific">Diaphorobacter ruginosibacter</name>
    <dbReference type="NCBI Taxonomy" id="1715720"/>
    <lineage>
        <taxon>Bacteria</taxon>
        <taxon>Pseudomonadati</taxon>
        <taxon>Pseudomonadota</taxon>
        <taxon>Betaproteobacteria</taxon>
        <taxon>Burkholderiales</taxon>
        <taxon>Comamonadaceae</taxon>
        <taxon>Diaphorobacter</taxon>
    </lineage>
</organism>
<accession>A0A7G9RQ23</accession>
<dbReference type="HAMAP" id="MF_00048">
    <property type="entry name" value="UPF0102"/>
    <property type="match status" value="1"/>
</dbReference>
<dbReference type="AlphaFoldDB" id="A0A7G9RQ23"/>
<keyword evidence="4" id="KW-1185">Reference proteome</keyword>
<dbReference type="PANTHER" id="PTHR34039:SF1">
    <property type="entry name" value="UPF0102 PROTEIN YRAN"/>
    <property type="match status" value="1"/>
</dbReference>
<proteinExistence type="inferred from homology"/>
<comment type="similarity">
    <text evidence="1 2">Belongs to the UPF0102 family.</text>
</comment>
<dbReference type="InterPro" id="IPR003509">
    <property type="entry name" value="UPF0102_YraN-like"/>
</dbReference>
<dbReference type="Gene3D" id="3.40.1350.10">
    <property type="match status" value="1"/>
</dbReference>
<dbReference type="NCBIfam" id="TIGR00252">
    <property type="entry name" value="YraN family protein"/>
    <property type="match status" value="1"/>
</dbReference>
<name>A0A7G9RQ23_9BURK</name>
<dbReference type="KEGG" id="drg:H9K76_02045"/>
<dbReference type="Pfam" id="PF02021">
    <property type="entry name" value="UPF0102"/>
    <property type="match status" value="1"/>
</dbReference>
<protein>
    <recommendedName>
        <fullName evidence="2">UPF0102 protein H9K76_02045</fullName>
    </recommendedName>
</protein>
<dbReference type="GO" id="GO:0003676">
    <property type="term" value="F:nucleic acid binding"/>
    <property type="evidence" value="ECO:0007669"/>
    <property type="project" value="InterPro"/>
</dbReference>
<dbReference type="InterPro" id="IPR011856">
    <property type="entry name" value="tRNA_endonuc-like_dom_sf"/>
</dbReference>
<evidence type="ECO:0000313" key="3">
    <source>
        <dbReference type="EMBL" id="QNN57698.1"/>
    </source>
</evidence>
<dbReference type="PANTHER" id="PTHR34039">
    <property type="entry name" value="UPF0102 PROTEIN YRAN"/>
    <property type="match status" value="1"/>
</dbReference>
<dbReference type="EMBL" id="CP060714">
    <property type="protein sequence ID" value="QNN57698.1"/>
    <property type="molecule type" value="Genomic_DNA"/>
</dbReference>
<dbReference type="SUPFAM" id="SSF52980">
    <property type="entry name" value="Restriction endonuclease-like"/>
    <property type="match status" value="1"/>
</dbReference>